<feature type="region of interest" description="Disordered" evidence="1">
    <location>
        <begin position="246"/>
        <end position="285"/>
    </location>
</feature>
<reference evidence="3 4" key="1">
    <citation type="submission" date="2019-11" db="EMBL/GenBank/DDBJ databases">
        <title>Venturia inaequalis Genome Resource.</title>
        <authorList>
            <person name="Lichtner F.J."/>
        </authorList>
    </citation>
    <scope>NUCLEOTIDE SEQUENCE [LARGE SCALE GENOMIC DNA]</scope>
    <source>
        <strain evidence="3">Bline_iso_100314</strain>
    </source>
</reference>
<evidence type="ECO:0000256" key="1">
    <source>
        <dbReference type="SAM" id="MobiDB-lite"/>
    </source>
</evidence>
<comment type="caution">
    <text evidence="3">The sequence shown here is derived from an EMBL/GenBank/DDBJ whole genome shotgun (WGS) entry which is preliminary data.</text>
</comment>
<sequence length="581" mass="64564">MRLSGHTKHLLLLIVGEWIAKAAFFETGTQHKPRVPGYSSTCLLPASLMSESTPRNGPNPTKRSHPNGNGGESDRKIAKLNPTHVTPRAKGKRKAAIARRGPTAQNPLAGRGAPGRPGQNQAAARKAQILRSYRTTWTTAADEFEGRRRYWHSQSSRVHGNRYYHKLTDTSLLTTLDVHLAICSVTEAINSYTGRPVFGLISAENMLVMHTTPEIMGPSPRAARPGRPLFFPWNFVNSFGRDDIDQEAEDEEEGEVDITPKIVGAREEKQEQENRAPRPVLSESDRDGHRHTLLIVAEMCTGYPWVRVLNSSTFNELEDSHKDDITSMLKKLQWFPGETQGLLAEDRMFVTVPAADQSLGADGLRQPCGIHTILNAWAMAINLGCLIDTSAHITEQQYVMAIDVIKLALSGRCDFWLIYSLLVNIRFISRPRDKQGVEIDFPSDPSQFSGEQSEILRLLSAGAMFFTRTMRMDGLPNAESEYLRHNGEVHLNKLWSAVRGEDVAKDPSQSLTAGPASSSATNETRPNNGGAERTTDMVDRAALEDRWLQEEEDDTDADLQKVIAESLKESKPAVPAKSERR</sequence>
<feature type="signal peptide" evidence="2">
    <location>
        <begin position="1"/>
        <end position="24"/>
    </location>
</feature>
<evidence type="ECO:0000256" key="2">
    <source>
        <dbReference type="SAM" id="SignalP"/>
    </source>
</evidence>
<proteinExistence type="predicted"/>
<feature type="compositionally biased region" description="Basic and acidic residues" evidence="1">
    <location>
        <begin position="533"/>
        <end position="549"/>
    </location>
</feature>
<feature type="region of interest" description="Disordered" evidence="1">
    <location>
        <begin position="48"/>
        <end position="122"/>
    </location>
</feature>
<feature type="region of interest" description="Disordered" evidence="1">
    <location>
        <begin position="505"/>
        <end position="556"/>
    </location>
</feature>
<feature type="compositionally biased region" description="Polar residues" evidence="1">
    <location>
        <begin position="49"/>
        <end position="61"/>
    </location>
</feature>
<feature type="compositionally biased region" description="Acidic residues" evidence="1">
    <location>
        <begin position="246"/>
        <end position="256"/>
    </location>
</feature>
<organism evidence="3 4">
    <name type="scientific">Venturia inaequalis</name>
    <name type="common">Apple scab fungus</name>
    <dbReference type="NCBI Taxonomy" id="5025"/>
    <lineage>
        <taxon>Eukaryota</taxon>
        <taxon>Fungi</taxon>
        <taxon>Dikarya</taxon>
        <taxon>Ascomycota</taxon>
        <taxon>Pezizomycotina</taxon>
        <taxon>Dothideomycetes</taxon>
        <taxon>Pleosporomycetidae</taxon>
        <taxon>Venturiales</taxon>
        <taxon>Venturiaceae</taxon>
        <taxon>Venturia</taxon>
    </lineage>
</organism>
<keyword evidence="2" id="KW-0732">Signal</keyword>
<protein>
    <submittedName>
        <fullName evidence="3">Uncharacterized protein</fullName>
    </submittedName>
</protein>
<evidence type="ECO:0000313" key="4">
    <source>
        <dbReference type="Proteomes" id="UP000433883"/>
    </source>
</evidence>
<name>A0A8H3YIM5_VENIN</name>
<gene>
    <name evidence="3" type="ORF">BLS_001267</name>
</gene>
<feature type="chain" id="PRO_5034808618" evidence="2">
    <location>
        <begin position="25"/>
        <end position="581"/>
    </location>
</feature>
<dbReference type="EMBL" id="WNWQ01001275">
    <property type="protein sequence ID" value="KAE9961840.1"/>
    <property type="molecule type" value="Genomic_DNA"/>
</dbReference>
<feature type="compositionally biased region" description="Basic residues" evidence="1">
    <location>
        <begin position="87"/>
        <end position="97"/>
    </location>
</feature>
<evidence type="ECO:0000313" key="3">
    <source>
        <dbReference type="EMBL" id="KAE9961840.1"/>
    </source>
</evidence>
<feature type="compositionally biased region" description="Basic and acidic residues" evidence="1">
    <location>
        <begin position="264"/>
        <end position="276"/>
    </location>
</feature>
<dbReference type="AlphaFoldDB" id="A0A8H3YIM5"/>
<accession>A0A8H3YIM5</accession>
<feature type="compositionally biased region" description="Polar residues" evidence="1">
    <location>
        <begin position="507"/>
        <end position="527"/>
    </location>
</feature>
<feature type="compositionally biased region" description="Low complexity" evidence="1">
    <location>
        <begin position="109"/>
        <end position="118"/>
    </location>
</feature>
<dbReference type="Proteomes" id="UP000433883">
    <property type="component" value="Unassembled WGS sequence"/>
</dbReference>